<evidence type="ECO:0000256" key="3">
    <source>
        <dbReference type="ARBA" id="ARBA00022970"/>
    </source>
</evidence>
<keyword evidence="3" id="KW-0813">Transport</keyword>
<dbReference type="PANTHER" id="PTHR22950:SF289">
    <property type="entry name" value="AMINO ACID TRANSPORTER AVT6C-LIKE"/>
    <property type="match status" value="1"/>
</dbReference>
<evidence type="ECO:0000256" key="6">
    <source>
        <dbReference type="SAM" id="Phobius"/>
    </source>
</evidence>
<feature type="domain" description="Amino acid transporter transmembrane" evidence="7">
    <location>
        <begin position="67"/>
        <end position="470"/>
    </location>
</feature>
<comment type="subcellular location">
    <subcellularLocation>
        <location evidence="1">Membrane</location>
        <topology evidence="1">Multi-pass membrane protein</topology>
    </subcellularLocation>
</comment>
<dbReference type="Proteomes" id="UP000326396">
    <property type="component" value="Unassembled WGS sequence"/>
</dbReference>
<comment type="caution">
    <text evidence="8">The sequence shown here is derived from an EMBL/GenBank/DDBJ whole genome shotgun (WGS) entry which is preliminary data.</text>
</comment>
<feature type="transmembrane region" description="Helical" evidence="6">
    <location>
        <begin position="419"/>
        <end position="441"/>
    </location>
</feature>
<reference evidence="8 9" key="1">
    <citation type="submission" date="2019-05" db="EMBL/GenBank/DDBJ databases">
        <title>Mikania micrantha, genome provides insights into the molecular mechanism of rapid growth.</title>
        <authorList>
            <person name="Liu B."/>
        </authorList>
    </citation>
    <scope>NUCLEOTIDE SEQUENCE [LARGE SCALE GENOMIC DNA]</scope>
    <source>
        <strain evidence="8">NLD-2019</strain>
        <tissue evidence="8">Leaf</tissue>
    </source>
</reference>
<evidence type="ECO:0000256" key="4">
    <source>
        <dbReference type="ARBA" id="ARBA00022989"/>
    </source>
</evidence>
<feature type="transmembrane region" description="Helical" evidence="6">
    <location>
        <begin position="453"/>
        <end position="476"/>
    </location>
</feature>
<keyword evidence="4 6" id="KW-1133">Transmembrane helix</keyword>
<feature type="transmembrane region" description="Helical" evidence="6">
    <location>
        <begin position="308"/>
        <end position="326"/>
    </location>
</feature>
<evidence type="ECO:0000313" key="8">
    <source>
        <dbReference type="EMBL" id="KAD1287140.1"/>
    </source>
</evidence>
<keyword evidence="2 6" id="KW-0812">Transmembrane</keyword>
<dbReference type="AlphaFoldDB" id="A0A5N6LG49"/>
<sequence>MNTASISGVVFNHRFAAISTYFIQILLKNPLAVTKLPQNPVMKPEINAETTALLPKSHPPEKAVSRVSSISGAVFNVSTSMVGAGIMSIPATLKVLGIIPGFVVILIMAFLVEVTVEFLLRYTNYSGEANTYGGVMAESFGKLGSIALQICVMVSNLGALIIYLIIIGDVLSGDQSDGVLHSGILQECFGFHWWNSRAYSVLFIVVFVMLPLLLLPRVESLGHASAISILLAVVFVVIISGMAIYAMVEGVTQELKLVPNFSDGFSFFSLFTTIPVMATALSCHVTIHPVRAELQNQSDMRSAVRISLVLSAAIYVAVGFVGYLLFGDSIMADMLVNFDQTSNSPGGLLVNAVVRLSYALHLMLVFPVIFYSLRANMDEMIFARKSVLANDTTRFVSITCVLLAFIYFVAIAIPNIWYFFQFMGSTTVACIAFVFPGAIVLRDVHGISTRTDRTMAIIVVMLAVVTSIIAISTNLYSTFGNTS</sequence>
<name>A0A5N6LG49_9ASTR</name>
<keyword evidence="9" id="KW-1185">Reference proteome</keyword>
<proteinExistence type="predicted"/>
<keyword evidence="5 6" id="KW-0472">Membrane</keyword>
<dbReference type="Pfam" id="PF01490">
    <property type="entry name" value="Aa_trans"/>
    <property type="match status" value="1"/>
</dbReference>
<evidence type="ECO:0000256" key="5">
    <source>
        <dbReference type="ARBA" id="ARBA00023136"/>
    </source>
</evidence>
<feature type="transmembrane region" description="Helical" evidence="6">
    <location>
        <begin position="346"/>
        <end position="373"/>
    </location>
</feature>
<feature type="transmembrane region" description="Helical" evidence="6">
    <location>
        <begin position="95"/>
        <end position="120"/>
    </location>
</feature>
<dbReference type="GO" id="GO:0031090">
    <property type="term" value="C:organelle membrane"/>
    <property type="evidence" value="ECO:0007669"/>
    <property type="project" value="UniProtKB-ARBA"/>
</dbReference>
<keyword evidence="3" id="KW-0029">Amino-acid transport</keyword>
<feature type="transmembrane region" description="Helical" evidence="6">
    <location>
        <begin position="198"/>
        <end position="215"/>
    </location>
</feature>
<evidence type="ECO:0000256" key="1">
    <source>
        <dbReference type="ARBA" id="ARBA00004141"/>
    </source>
</evidence>
<protein>
    <recommendedName>
        <fullName evidence="7">Amino acid transporter transmembrane domain-containing protein</fullName>
    </recommendedName>
</protein>
<organism evidence="8 9">
    <name type="scientific">Mikania micrantha</name>
    <name type="common">bitter vine</name>
    <dbReference type="NCBI Taxonomy" id="192012"/>
    <lineage>
        <taxon>Eukaryota</taxon>
        <taxon>Viridiplantae</taxon>
        <taxon>Streptophyta</taxon>
        <taxon>Embryophyta</taxon>
        <taxon>Tracheophyta</taxon>
        <taxon>Spermatophyta</taxon>
        <taxon>Magnoliopsida</taxon>
        <taxon>eudicotyledons</taxon>
        <taxon>Gunneridae</taxon>
        <taxon>Pentapetalae</taxon>
        <taxon>asterids</taxon>
        <taxon>campanulids</taxon>
        <taxon>Asterales</taxon>
        <taxon>Asteraceae</taxon>
        <taxon>Asteroideae</taxon>
        <taxon>Heliantheae alliance</taxon>
        <taxon>Eupatorieae</taxon>
        <taxon>Mikania</taxon>
    </lineage>
</organism>
<feature type="transmembrane region" description="Helical" evidence="6">
    <location>
        <begin position="267"/>
        <end position="287"/>
    </location>
</feature>
<dbReference type="OrthoDB" id="28208at2759"/>
<evidence type="ECO:0000313" key="9">
    <source>
        <dbReference type="Proteomes" id="UP000326396"/>
    </source>
</evidence>
<dbReference type="EMBL" id="SZYD01000896">
    <property type="protein sequence ID" value="KAD1287140.1"/>
    <property type="molecule type" value="Genomic_DNA"/>
</dbReference>
<feature type="transmembrane region" description="Helical" evidence="6">
    <location>
        <begin position="146"/>
        <end position="166"/>
    </location>
</feature>
<evidence type="ECO:0000259" key="7">
    <source>
        <dbReference type="Pfam" id="PF01490"/>
    </source>
</evidence>
<feature type="transmembrane region" description="Helical" evidence="6">
    <location>
        <begin position="394"/>
        <end position="413"/>
    </location>
</feature>
<gene>
    <name evidence="8" type="ORF">E3N88_43048</name>
</gene>
<evidence type="ECO:0000256" key="2">
    <source>
        <dbReference type="ARBA" id="ARBA00022692"/>
    </source>
</evidence>
<dbReference type="GO" id="GO:0015179">
    <property type="term" value="F:L-amino acid transmembrane transporter activity"/>
    <property type="evidence" value="ECO:0007669"/>
    <property type="project" value="TreeGrafter"/>
</dbReference>
<dbReference type="InterPro" id="IPR013057">
    <property type="entry name" value="AA_transpt_TM"/>
</dbReference>
<feature type="transmembrane region" description="Helical" evidence="6">
    <location>
        <begin position="70"/>
        <end position="89"/>
    </location>
</feature>
<dbReference type="PANTHER" id="PTHR22950">
    <property type="entry name" value="AMINO ACID TRANSPORTER"/>
    <property type="match status" value="1"/>
</dbReference>
<feature type="transmembrane region" description="Helical" evidence="6">
    <location>
        <begin position="227"/>
        <end position="247"/>
    </location>
</feature>
<accession>A0A5N6LG49</accession>